<organism evidence="3 4">
    <name type="scientific">Leptidea sinapis</name>
    <dbReference type="NCBI Taxonomy" id="189913"/>
    <lineage>
        <taxon>Eukaryota</taxon>
        <taxon>Metazoa</taxon>
        <taxon>Ecdysozoa</taxon>
        <taxon>Arthropoda</taxon>
        <taxon>Hexapoda</taxon>
        <taxon>Insecta</taxon>
        <taxon>Pterygota</taxon>
        <taxon>Neoptera</taxon>
        <taxon>Endopterygota</taxon>
        <taxon>Lepidoptera</taxon>
        <taxon>Glossata</taxon>
        <taxon>Ditrysia</taxon>
        <taxon>Papilionoidea</taxon>
        <taxon>Pieridae</taxon>
        <taxon>Dismorphiinae</taxon>
        <taxon>Leptidea</taxon>
    </lineage>
</organism>
<sequence>MFRFFVFMVVSALVTGEPPAEQPASKALSDEAHTQTDSEEPPEGYYAFVESPNATPPRHRVRAGGGVPRARVCRQPVRGPQPRHNSAEPHGPEP</sequence>
<evidence type="ECO:0008006" key="5">
    <source>
        <dbReference type="Google" id="ProtNLM"/>
    </source>
</evidence>
<feature type="signal peptide" evidence="2">
    <location>
        <begin position="1"/>
        <end position="16"/>
    </location>
</feature>
<dbReference type="AlphaFoldDB" id="A0A5E4R222"/>
<proteinExistence type="predicted"/>
<reference evidence="3 4" key="1">
    <citation type="submission" date="2017-07" db="EMBL/GenBank/DDBJ databases">
        <authorList>
            <person name="Talla V."/>
            <person name="Backstrom N."/>
        </authorList>
    </citation>
    <scope>NUCLEOTIDE SEQUENCE [LARGE SCALE GENOMIC DNA]</scope>
</reference>
<evidence type="ECO:0000256" key="1">
    <source>
        <dbReference type="SAM" id="MobiDB-lite"/>
    </source>
</evidence>
<dbReference type="EMBL" id="FZQP02006884">
    <property type="protein sequence ID" value="VVD04717.1"/>
    <property type="molecule type" value="Genomic_DNA"/>
</dbReference>
<feature type="chain" id="PRO_5023136157" description="Secreted protein" evidence="2">
    <location>
        <begin position="17"/>
        <end position="94"/>
    </location>
</feature>
<evidence type="ECO:0000313" key="3">
    <source>
        <dbReference type="EMBL" id="VVD04717.1"/>
    </source>
</evidence>
<feature type="region of interest" description="Disordered" evidence="1">
    <location>
        <begin position="16"/>
        <end position="94"/>
    </location>
</feature>
<name>A0A5E4R222_9NEOP</name>
<evidence type="ECO:0000256" key="2">
    <source>
        <dbReference type="SAM" id="SignalP"/>
    </source>
</evidence>
<protein>
    <recommendedName>
        <fullName evidence="5">Secreted protein</fullName>
    </recommendedName>
</protein>
<gene>
    <name evidence="3" type="ORF">LSINAPIS_LOCUS14415</name>
</gene>
<keyword evidence="2" id="KW-0732">Signal</keyword>
<accession>A0A5E4R222</accession>
<dbReference type="Proteomes" id="UP000324832">
    <property type="component" value="Unassembled WGS sequence"/>
</dbReference>
<feature type="compositionally biased region" description="Basic and acidic residues" evidence="1">
    <location>
        <begin position="85"/>
        <end position="94"/>
    </location>
</feature>
<keyword evidence="4" id="KW-1185">Reference proteome</keyword>
<evidence type="ECO:0000313" key="4">
    <source>
        <dbReference type="Proteomes" id="UP000324832"/>
    </source>
</evidence>